<keyword evidence="4" id="KW-0239">DNA-directed DNA polymerase</keyword>
<dbReference type="Proteomes" id="UP000053001">
    <property type="component" value="Unassembled WGS sequence"/>
</dbReference>
<accession>A0A091PFB2</accession>
<comment type="catalytic activity">
    <reaction evidence="5">
        <text>DNA(n) + a 2'-deoxyribonucleoside 5'-triphosphate = DNA(n+1) + diphosphate</text>
        <dbReference type="Rhea" id="RHEA:22508"/>
        <dbReference type="Rhea" id="RHEA-COMP:17339"/>
        <dbReference type="Rhea" id="RHEA-COMP:17340"/>
        <dbReference type="ChEBI" id="CHEBI:33019"/>
        <dbReference type="ChEBI" id="CHEBI:61560"/>
        <dbReference type="ChEBI" id="CHEBI:173112"/>
        <dbReference type="EC" id="2.7.7.7"/>
    </reaction>
</comment>
<evidence type="ECO:0000256" key="5">
    <source>
        <dbReference type="ARBA" id="ARBA00049244"/>
    </source>
</evidence>
<dbReference type="SMART" id="SM00482">
    <property type="entry name" value="POLAc"/>
    <property type="match status" value="1"/>
</dbReference>
<feature type="domain" description="DNA-directed DNA polymerase family A palm" evidence="6">
    <location>
        <begin position="7"/>
        <end position="120"/>
    </location>
</feature>
<dbReference type="GO" id="GO:0097681">
    <property type="term" value="P:double-strand break repair via alternative nonhomologous end joining"/>
    <property type="evidence" value="ECO:0007669"/>
    <property type="project" value="TreeGrafter"/>
</dbReference>
<dbReference type="GO" id="GO:0003677">
    <property type="term" value="F:DNA binding"/>
    <property type="evidence" value="ECO:0007669"/>
    <property type="project" value="InterPro"/>
</dbReference>
<proteinExistence type="predicted"/>
<evidence type="ECO:0000256" key="4">
    <source>
        <dbReference type="ARBA" id="ARBA00022932"/>
    </source>
</evidence>
<feature type="non-terminal residue" evidence="7">
    <location>
        <position position="120"/>
    </location>
</feature>
<feature type="non-terminal residue" evidence="7">
    <location>
        <position position="1"/>
    </location>
</feature>
<evidence type="ECO:0000313" key="7">
    <source>
        <dbReference type="EMBL" id="KFQ06350.1"/>
    </source>
</evidence>
<reference evidence="7 8" key="1">
    <citation type="submission" date="2014-04" db="EMBL/GenBank/DDBJ databases">
        <title>Genome evolution of avian class.</title>
        <authorList>
            <person name="Zhang G."/>
            <person name="Li C."/>
        </authorList>
    </citation>
    <scope>NUCLEOTIDE SEQUENCE [LARGE SCALE GENOMIC DNA]</scope>
    <source>
        <strain evidence="7">BGI_N330</strain>
    </source>
</reference>
<evidence type="ECO:0000256" key="1">
    <source>
        <dbReference type="ARBA" id="ARBA00012417"/>
    </source>
</evidence>
<keyword evidence="8" id="KW-1185">Reference proteome</keyword>
<dbReference type="AlphaFoldDB" id="A0A091PFB2"/>
<dbReference type="PRINTS" id="PR00868">
    <property type="entry name" value="DNAPOLI"/>
</dbReference>
<dbReference type="PhylomeDB" id="A0A091PFB2"/>
<dbReference type="Gene3D" id="1.10.150.20">
    <property type="entry name" value="5' to 3' exonuclease, C-terminal subdomain"/>
    <property type="match status" value="1"/>
</dbReference>
<organism evidence="7 8">
    <name type="scientific">Leptosomus discolor</name>
    <name type="common">Madagascar cuckoo roller</name>
    <name type="synonym">Cuculus discolor</name>
    <dbReference type="NCBI Taxonomy" id="188344"/>
    <lineage>
        <taxon>Eukaryota</taxon>
        <taxon>Metazoa</taxon>
        <taxon>Chordata</taxon>
        <taxon>Craniata</taxon>
        <taxon>Vertebrata</taxon>
        <taxon>Euteleostomi</taxon>
        <taxon>Archelosauria</taxon>
        <taxon>Archosauria</taxon>
        <taxon>Dinosauria</taxon>
        <taxon>Saurischia</taxon>
        <taxon>Theropoda</taxon>
        <taxon>Coelurosauria</taxon>
        <taxon>Aves</taxon>
        <taxon>Neognathae</taxon>
        <taxon>Neoaves</taxon>
        <taxon>Telluraves</taxon>
        <taxon>Coraciimorphae</taxon>
        <taxon>Coraciiformes</taxon>
        <taxon>Leptosomidae</taxon>
        <taxon>Leptosomus</taxon>
    </lineage>
</organism>
<dbReference type="PROSITE" id="PS00447">
    <property type="entry name" value="DNA_POLYMERASE_A"/>
    <property type="match status" value="1"/>
</dbReference>
<dbReference type="PANTHER" id="PTHR10133:SF62">
    <property type="entry name" value="DNA POLYMERASE THETA"/>
    <property type="match status" value="1"/>
</dbReference>
<dbReference type="InterPro" id="IPR001098">
    <property type="entry name" value="DNA-dir_DNA_pol_A_palm_dom"/>
</dbReference>
<dbReference type="PANTHER" id="PTHR10133">
    <property type="entry name" value="DNA POLYMERASE I"/>
    <property type="match status" value="1"/>
</dbReference>
<gene>
    <name evidence="7" type="ORF">N330_11927</name>
</gene>
<evidence type="ECO:0000256" key="3">
    <source>
        <dbReference type="ARBA" id="ARBA00022695"/>
    </source>
</evidence>
<protein>
    <recommendedName>
        <fullName evidence="1">DNA-directed DNA polymerase</fullName>
        <ecNumber evidence="1">2.7.7.7</ecNumber>
    </recommendedName>
</protein>
<dbReference type="InterPro" id="IPR002298">
    <property type="entry name" value="DNA_polymerase_A"/>
</dbReference>
<dbReference type="InterPro" id="IPR043502">
    <property type="entry name" value="DNA/RNA_pol_sf"/>
</dbReference>
<name>A0A091PFB2_LEPDC</name>
<sequence length="120" mass="13339">ERGIPFSVSMRHAFVPFPGGLILAADYSQLELRILAHLSRDCRLIQALNDGTDVFKNIAAEWKMIDPEAVGDKTRQQAKQICYGIIYGIGAKSLGEQMGIDENEAANYIESFKSRYTGLD</sequence>
<keyword evidence="3" id="KW-0548">Nucleotidyltransferase</keyword>
<dbReference type="GO" id="GO:0003887">
    <property type="term" value="F:DNA-directed DNA polymerase activity"/>
    <property type="evidence" value="ECO:0007669"/>
    <property type="project" value="UniProtKB-KW"/>
</dbReference>
<keyword evidence="2" id="KW-0808">Transferase</keyword>
<evidence type="ECO:0000259" key="6">
    <source>
        <dbReference type="SMART" id="SM00482"/>
    </source>
</evidence>
<dbReference type="InterPro" id="IPR019760">
    <property type="entry name" value="DNA-dir_DNA_pol_A_CS"/>
</dbReference>
<dbReference type="EMBL" id="KK672741">
    <property type="protein sequence ID" value="KFQ06350.1"/>
    <property type="molecule type" value="Genomic_DNA"/>
</dbReference>
<dbReference type="GO" id="GO:0006261">
    <property type="term" value="P:DNA-templated DNA replication"/>
    <property type="evidence" value="ECO:0007669"/>
    <property type="project" value="InterPro"/>
</dbReference>
<evidence type="ECO:0000313" key="8">
    <source>
        <dbReference type="Proteomes" id="UP000053001"/>
    </source>
</evidence>
<dbReference type="EC" id="2.7.7.7" evidence="1"/>
<dbReference type="SUPFAM" id="SSF56672">
    <property type="entry name" value="DNA/RNA polymerases"/>
    <property type="match status" value="1"/>
</dbReference>
<evidence type="ECO:0000256" key="2">
    <source>
        <dbReference type="ARBA" id="ARBA00022679"/>
    </source>
</evidence>
<dbReference type="Pfam" id="PF00476">
    <property type="entry name" value="DNA_pol_A"/>
    <property type="match status" value="1"/>
</dbReference>